<accession>A0A220UME6</accession>
<dbReference type="EMBL" id="CP022358">
    <property type="protein sequence ID" value="ASK69275.1"/>
    <property type="molecule type" value="Genomic_DNA"/>
</dbReference>
<evidence type="ECO:0000313" key="3">
    <source>
        <dbReference type="EMBL" id="ASK69275.1"/>
    </source>
</evidence>
<feature type="domain" description="Dynamin N-terminal" evidence="2">
    <location>
        <begin position="104"/>
        <end position="248"/>
    </location>
</feature>
<dbReference type="AlphaFoldDB" id="A0A220UME6"/>
<dbReference type="RefSeq" id="WP_089067801.1">
    <property type="nucleotide sequence ID" value="NZ_CP022358.1"/>
</dbReference>
<dbReference type="Pfam" id="PF00350">
    <property type="entry name" value="Dynamin_N"/>
    <property type="match status" value="1"/>
</dbReference>
<dbReference type="InterPro" id="IPR045063">
    <property type="entry name" value="Dynamin_N"/>
</dbReference>
<protein>
    <recommendedName>
        <fullName evidence="2">Dynamin N-terminal domain-containing protein</fullName>
    </recommendedName>
</protein>
<keyword evidence="4" id="KW-1185">Reference proteome</keyword>
<dbReference type="KEGG" id="sbj:CF168_10555"/>
<dbReference type="InterPro" id="IPR027417">
    <property type="entry name" value="P-loop_NTPase"/>
</dbReference>
<reference evidence="3 4" key="1">
    <citation type="submission" date="2017-07" db="EMBL/GenBank/DDBJ databases">
        <title>Phenotypical and genomic characterization of a clinical isolate of Shewanella bicestrii sp. nov. producing an extended-spectrum beta-lactamase and a new oxacillinase variant.</title>
        <authorList>
            <person name="Jousset A.B."/>
            <person name="Bonnin R.A."/>
            <person name="Girlich D."/>
            <person name="Dabos L."/>
            <person name="Potron A."/>
            <person name="Dortet L."/>
            <person name="Glaser P."/>
            <person name="Naas T."/>
        </authorList>
    </citation>
    <scope>NUCLEOTIDE SEQUENCE [LARGE SCALE GENOMIC DNA]</scope>
    <source>
        <strain evidence="3 4">JAB-1</strain>
    </source>
</reference>
<gene>
    <name evidence="3" type="ORF">CF168_10555</name>
</gene>
<proteinExistence type="predicted"/>
<name>A0A220UME6_9GAMM</name>
<dbReference type="Proteomes" id="UP000198367">
    <property type="component" value="Chromosome"/>
</dbReference>
<sequence>MSDLILREQLLTSFRTLKSDFMASLDDAQKLDREFQKAQKTFAVRMESHIRQAKDRLPEENPLSSQIDGILSAISDTDKAWQANLASYDKGLSFRQDFQDSLLVFVFGKVKSGKSSLGNYIAWGHTDPSKKLKANVPISLQPEYFTAANTNVVNGDADDEAKHRKEFRVGATEATSSIQGFRLPGLTWVDSPGLHSVTDSNGKLAQEYVAHADLILYIMSSAAPGRASDLKEIRELKNKGKETLILITGSDVNEEDWDDELGESVSRVQMKSKETRQLQREYIAKELDGIDSNDILSNSARYAQEHFTDPKEMQNSGMVELFSRLHSISQNQGVQIKRAVPMTNFSNFLDKCRKELLPYTKLTNDLDAEIAHLESSVPKVMARYTREAQKEMYAIIDDTFNTLENYRDDDEQMNQELRYARRSWDDKLQQVIGIALESGLADITKELKHAVDNTWYSASLELPNFSIEKVTEQIPDGQVNGTKKRNSGWGGLGGLVAGGVAGFMLGGPAGAALGASLAGGAGSMAGSAFGSDAKLKTKTIELNVGDNLESLKKEIRDNYARVVKTVIEDESKKVLTNALAEMRTMTRQLATELREVNERVEALKALSLQKITKNGV</sequence>
<keyword evidence="1" id="KW-0175">Coiled coil</keyword>
<evidence type="ECO:0000256" key="1">
    <source>
        <dbReference type="SAM" id="Coils"/>
    </source>
</evidence>
<feature type="coiled-coil region" evidence="1">
    <location>
        <begin position="579"/>
        <end position="606"/>
    </location>
</feature>
<evidence type="ECO:0000313" key="4">
    <source>
        <dbReference type="Proteomes" id="UP000198367"/>
    </source>
</evidence>
<dbReference type="SUPFAM" id="SSF52540">
    <property type="entry name" value="P-loop containing nucleoside triphosphate hydrolases"/>
    <property type="match status" value="1"/>
</dbReference>
<organism evidence="3 4">
    <name type="scientific">Shewanella bicestrii</name>
    <dbReference type="NCBI Taxonomy" id="2018305"/>
    <lineage>
        <taxon>Bacteria</taxon>
        <taxon>Pseudomonadati</taxon>
        <taxon>Pseudomonadota</taxon>
        <taxon>Gammaproteobacteria</taxon>
        <taxon>Alteromonadales</taxon>
        <taxon>Shewanellaceae</taxon>
        <taxon>Shewanella</taxon>
    </lineage>
</organism>
<dbReference type="Gene3D" id="3.40.50.300">
    <property type="entry name" value="P-loop containing nucleotide triphosphate hydrolases"/>
    <property type="match status" value="1"/>
</dbReference>
<evidence type="ECO:0000259" key="2">
    <source>
        <dbReference type="Pfam" id="PF00350"/>
    </source>
</evidence>